<dbReference type="AlphaFoldDB" id="A0A914I9M1"/>
<feature type="region of interest" description="Disordered" evidence="2">
    <location>
        <begin position="63"/>
        <end position="90"/>
    </location>
</feature>
<dbReference type="PANTHER" id="PTHR11692">
    <property type="entry name" value="BIFUNCTIONAL PURINE BIOSYNTHESIS PROTEIN PURH"/>
    <property type="match status" value="1"/>
</dbReference>
<dbReference type="PANTHER" id="PTHR11692:SF0">
    <property type="entry name" value="BIFUNCTIONAL PURINE BIOSYNTHESIS PROTEIN ATIC"/>
    <property type="match status" value="1"/>
</dbReference>
<dbReference type="SMART" id="SM00798">
    <property type="entry name" value="AICARFT_IMPCHas"/>
    <property type="match status" value="1"/>
</dbReference>
<organism evidence="3 4">
    <name type="scientific">Globodera rostochiensis</name>
    <name type="common">Golden nematode worm</name>
    <name type="synonym">Heterodera rostochiensis</name>
    <dbReference type="NCBI Taxonomy" id="31243"/>
    <lineage>
        <taxon>Eukaryota</taxon>
        <taxon>Metazoa</taxon>
        <taxon>Ecdysozoa</taxon>
        <taxon>Nematoda</taxon>
        <taxon>Chromadorea</taxon>
        <taxon>Rhabditida</taxon>
        <taxon>Tylenchina</taxon>
        <taxon>Tylenchomorpha</taxon>
        <taxon>Tylenchoidea</taxon>
        <taxon>Heteroderidae</taxon>
        <taxon>Heteroderinae</taxon>
        <taxon>Globodera</taxon>
    </lineage>
</organism>
<keyword evidence="1" id="KW-0175">Coiled coil</keyword>
<dbReference type="GO" id="GO:0005829">
    <property type="term" value="C:cytosol"/>
    <property type="evidence" value="ECO:0007669"/>
    <property type="project" value="TreeGrafter"/>
</dbReference>
<dbReference type="InterPro" id="IPR002695">
    <property type="entry name" value="PurH-like"/>
</dbReference>
<name>A0A914I9M1_GLORO</name>
<dbReference type="Gene3D" id="3.40.140.20">
    <property type="match status" value="2"/>
</dbReference>
<dbReference type="Pfam" id="PF01808">
    <property type="entry name" value="AICARFT_IMPCHas"/>
    <property type="match status" value="2"/>
</dbReference>
<dbReference type="FunFam" id="3.40.140.20:FF:000003">
    <property type="entry name" value="Bifunctional purine biosynthesis protein"/>
    <property type="match status" value="1"/>
</dbReference>
<dbReference type="WBParaSite" id="Gr19_v10_g8774.t4">
    <property type="protein sequence ID" value="Gr19_v10_g8774.t4"/>
    <property type="gene ID" value="Gr19_v10_g8774"/>
</dbReference>
<sequence>MEEKEAAKKKLMKRKFPLQPPLIARKTLNPQAYEANAVKQMQSYKQTKSMELFKERSMKFTCVDSSRQETGNGREETSRSAEQLSGTLSSIATSVSACPVDMMDPSDREAIQFYEGERDGGRRTNGVRTKVPEAGVFGNTSLDRAKRLGFFPGFDPRILPPPPPPPLQIVQQQKMNEQPQKPRKMKQEIDVEEISDEIPSFQGANALTVAPEVTALEVTAPEVTICQPSKAVVQYAEIEDKKKKLQLLWSICQEELTVDAELEKTGEELVELRKNFDTLAKALKAKEEMEGSQKLRKKRIDERKKLLLTGVYEEGEPKKVKREETEPAEGQLCLTKRIAPTAQKTPAWAFVCGISHRLSQRRQRFLFGIGMSRISSMARFRVAAALEEEYRGNEPTGQQQPSTSNSWDGRRNRLPSVSKFLAERRRSKSQSRLLDSNFFFRIVTAFDHPHNHSGSSTACCQHSHLDDSICGRFMRRNRHYAHLSAETPNGTIADGVHANSGSGGGGLNGLSAVSGWDISDGSCWDELNTDPELYASLQMDMPIKVLNGSPGYINILDGLNAWQLVSELADATGQPAAASFKQFSPAGAAIGVPLKDAEAMALMVADLPLDLRRHSLAVALARAREQNWTIETPNSVTVSPLIVLCSMLCPQFDGADRMSSFSDFIALSQRCDELTARIISREVSDGVIAPDYDESALSMLAKKKNGNYVVLKIDPKYLPAEDEVRTVFGLKLKQKRNAAPLSAESFADVAVGNGDEISAGQWTICWSLVWRSNTRKATPSALPTEDR</sequence>
<feature type="compositionally biased region" description="Polar residues" evidence="2">
    <location>
        <begin position="80"/>
        <end position="90"/>
    </location>
</feature>
<reference evidence="4" key="1">
    <citation type="submission" date="2022-11" db="UniProtKB">
        <authorList>
            <consortium name="WormBaseParasite"/>
        </authorList>
    </citation>
    <scope>IDENTIFICATION</scope>
</reference>
<keyword evidence="3" id="KW-1185">Reference proteome</keyword>
<feature type="compositionally biased region" description="Polar residues" evidence="2">
    <location>
        <begin position="395"/>
        <end position="407"/>
    </location>
</feature>
<dbReference type="GO" id="GO:0006189">
    <property type="term" value="P:'de novo' IMP biosynthetic process"/>
    <property type="evidence" value="ECO:0007669"/>
    <property type="project" value="TreeGrafter"/>
</dbReference>
<protein>
    <submittedName>
        <fullName evidence="4">Uncharacterized protein</fullName>
    </submittedName>
</protein>
<evidence type="ECO:0000313" key="3">
    <source>
        <dbReference type="Proteomes" id="UP000887572"/>
    </source>
</evidence>
<dbReference type="Proteomes" id="UP000887572">
    <property type="component" value="Unplaced"/>
</dbReference>
<accession>A0A914I9M1</accession>
<dbReference type="SUPFAM" id="SSF53927">
    <property type="entry name" value="Cytidine deaminase-like"/>
    <property type="match status" value="2"/>
</dbReference>
<proteinExistence type="predicted"/>
<feature type="region of interest" description="Disordered" evidence="2">
    <location>
        <begin position="390"/>
        <end position="411"/>
    </location>
</feature>
<dbReference type="InterPro" id="IPR024051">
    <property type="entry name" value="AICAR_Tfase_dup_dom_sf"/>
</dbReference>
<dbReference type="GO" id="GO:0004643">
    <property type="term" value="F:phosphoribosylaminoimidazolecarboxamide formyltransferase activity"/>
    <property type="evidence" value="ECO:0007669"/>
    <property type="project" value="InterPro"/>
</dbReference>
<evidence type="ECO:0000256" key="1">
    <source>
        <dbReference type="SAM" id="Coils"/>
    </source>
</evidence>
<dbReference type="GO" id="GO:0003937">
    <property type="term" value="F:IMP cyclohydrolase activity"/>
    <property type="evidence" value="ECO:0007669"/>
    <property type="project" value="InterPro"/>
</dbReference>
<dbReference type="InterPro" id="IPR016193">
    <property type="entry name" value="Cytidine_deaminase-like"/>
</dbReference>
<evidence type="ECO:0000256" key="2">
    <source>
        <dbReference type="SAM" id="MobiDB-lite"/>
    </source>
</evidence>
<evidence type="ECO:0000313" key="4">
    <source>
        <dbReference type="WBParaSite" id="Gr19_v10_g8774.t4"/>
    </source>
</evidence>
<feature type="coiled-coil region" evidence="1">
    <location>
        <begin position="262"/>
        <end position="289"/>
    </location>
</feature>